<evidence type="ECO:0000256" key="11">
    <source>
        <dbReference type="RuleBase" id="RU363013"/>
    </source>
</evidence>
<dbReference type="Pfam" id="PF00121">
    <property type="entry name" value="TIM"/>
    <property type="match status" value="1"/>
</dbReference>
<evidence type="ECO:0000256" key="8">
    <source>
        <dbReference type="ARBA" id="ARBA00022432"/>
    </source>
</evidence>
<dbReference type="PANTHER" id="PTHR21139:SF2">
    <property type="entry name" value="TRIOSEPHOSPHATE ISOMERASE"/>
    <property type="match status" value="1"/>
</dbReference>
<keyword evidence="8 11" id="KW-0312">Gluconeogenesis</keyword>
<dbReference type="InterPro" id="IPR000652">
    <property type="entry name" value="Triosephosphate_isomerase"/>
</dbReference>
<organism evidence="12 13">
    <name type="scientific">Hypothenemus hampei</name>
    <name type="common">Coffee berry borer</name>
    <dbReference type="NCBI Taxonomy" id="57062"/>
    <lineage>
        <taxon>Eukaryota</taxon>
        <taxon>Metazoa</taxon>
        <taxon>Ecdysozoa</taxon>
        <taxon>Arthropoda</taxon>
        <taxon>Hexapoda</taxon>
        <taxon>Insecta</taxon>
        <taxon>Pterygota</taxon>
        <taxon>Neoptera</taxon>
        <taxon>Endopterygota</taxon>
        <taxon>Coleoptera</taxon>
        <taxon>Polyphaga</taxon>
        <taxon>Cucujiformia</taxon>
        <taxon>Curculionidae</taxon>
        <taxon>Scolytinae</taxon>
        <taxon>Hypothenemus</taxon>
    </lineage>
</organism>
<evidence type="ECO:0000256" key="3">
    <source>
        <dbReference type="ARBA" id="ARBA00004742"/>
    </source>
</evidence>
<dbReference type="SUPFAM" id="SSF51351">
    <property type="entry name" value="Triosephosphate isomerase (TIM)"/>
    <property type="match status" value="1"/>
</dbReference>
<evidence type="ECO:0000256" key="2">
    <source>
        <dbReference type="ARBA" id="ARBA00004680"/>
    </source>
</evidence>
<dbReference type="NCBIfam" id="TIGR00419">
    <property type="entry name" value="tim"/>
    <property type="match status" value="1"/>
</dbReference>
<evidence type="ECO:0000256" key="6">
    <source>
        <dbReference type="ARBA" id="ARBA00011940"/>
    </source>
</evidence>
<comment type="similarity">
    <text evidence="4 11">Belongs to the triosephosphate isomerase family.</text>
</comment>
<dbReference type="GO" id="GO:0006096">
    <property type="term" value="P:glycolytic process"/>
    <property type="evidence" value="ECO:0007669"/>
    <property type="project" value="UniProtKB-KW"/>
</dbReference>
<reference evidence="12 13" key="1">
    <citation type="submission" date="2024-05" db="EMBL/GenBank/DDBJ databases">
        <title>Genetic variation in Jamaican populations of the coffee berry borer (Hypothenemus hampei).</title>
        <authorList>
            <person name="Errbii M."/>
            <person name="Myrie A."/>
        </authorList>
    </citation>
    <scope>NUCLEOTIDE SEQUENCE [LARGE SCALE GENOMIC DNA]</scope>
    <source>
        <strain evidence="12">JA-Hopewell-2020-01-JO</strain>
        <tissue evidence="12">Whole body</tissue>
    </source>
</reference>
<accession>A0ABD1E979</accession>
<dbReference type="CDD" id="cd00311">
    <property type="entry name" value="TIM"/>
    <property type="match status" value="1"/>
</dbReference>
<keyword evidence="9 11" id="KW-0324">Glycolysis</keyword>
<comment type="caution">
    <text evidence="12">The sequence shown here is derived from an EMBL/GenBank/DDBJ whole genome shotgun (WGS) entry which is preliminary data.</text>
</comment>
<gene>
    <name evidence="12" type="ORF">ABEB36_013599</name>
</gene>
<evidence type="ECO:0000256" key="10">
    <source>
        <dbReference type="ARBA" id="ARBA00023235"/>
    </source>
</evidence>
<dbReference type="Gene3D" id="3.20.20.70">
    <property type="entry name" value="Aldolase class I"/>
    <property type="match status" value="1"/>
</dbReference>
<dbReference type="PROSITE" id="PS51440">
    <property type="entry name" value="TIM_2"/>
    <property type="match status" value="1"/>
</dbReference>
<evidence type="ECO:0000256" key="7">
    <source>
        <dbReference type="ARBA" id="ARBA00019397"/>
    </source>
</evidence>
<dbReference type="InterPro" id="IPR013785">
    <property type="entry name" value="Aldolase_TIM"/>
</dbReference>
<dbReference type="FunFam" id="3.20.20.70:FF:000025">
    <property type="entry name" value="Triosephosphate isomerase"/>
    <property type="match status" value="1"/>
</dbReference>
<dbReference type="PROSITE" id="PS00171">
    <property type="entry name" value="TIM_1"/>
    <property type="match status" value="1"/>
</dbReference>
<sequence>MTTTCRANAYRTAQGEMGRKFVVGGNWKMNGTKSQINEILAFLKQGPLNESTEIIVGVPAIYLDHVKSNAPANVEVAAQNCYKVDKGAFTGEISPVMLKDIGVNWVILGHSERRQIFQESDELVAEKVSFALSNGLRVIACIGETLQEREAGKTEEVVFRQTQAIANKIKDWYDVVIAYEPVWAIGTGKTATPQQAQEVHQALRQWISQNISPDVANSIRIQYGGSVTGANAQELASQPDIDGFLVGGASLKPEFVNIVNARQ</sequence>
<dbReference type="InterPro" id="IPR022896">
    <property type="entry name" value="TrioseP_Isoase_bac/euk"/>
</dbReference>
<evidence type="ECO:0000256" key="9">
    <source>
        <dbReference type="ARBA" id="ARBA00023152"/>
    </source>
</evidence>
<keyword evidence="13" id="KW-1185">Reference proteome</keyword>
<dbReference type="GO" id="GO:0006094">
    <property type="term" value="P:gluconeogenesis"/>
    <property type="evidence" value="ECO:0007669"/>
    <property type="project" value="UniProtKB-KW"/>
</dbReference>
<evidence type="ECO:0000313" key="13">
    <source>
        <dbReference type="Proteomes" id="UP001566132"/>
    </source>
</evidence>
<comment type="subunit">
    <text evidence="5">Homodimer.</text>
</comment>
<comment type="catalytic activity">
    <reaction evidence="1 11">
        <text>D-glyceraldehyde 3-phosphate = dihydroxyacetone phosphate</text>
        <dbReference type="Rhea" id="RHEA:18585"/>
        <dbReference type="ChEBI" id="CHEBI:57642"/>
        <dbReference type="ChEBI" id="CHEBI:59776"/>
        <dbReference type="EC" id="5.3.1.1"/>
    </reaction>
</comment>
<comment type="pathway">
    <text evidence="2 11">Carbohydrate degradation; glycolysis; D-glyceraldehyde 3-phosphate from glycerone phosphate: step 1/1.</text>
</comment>
<dbReference type="AlphaFoldDB" id="A0ABD1E979"/>
<evidence type="ECO:0000313" key="12">
    <source>
        <dbReference type="EMBL" id="KAL1489656.1"/>
    </source>
</evidence>
<evidence type="ECO:0000256" key="1">
    <source>
        <dbReference type="ARBA" id="ARBA00000474"/>
    </source>
</evidence>
<keyword evidence="10 11" id="KW-0413">Isomerase</keyword>
<name>A0ABD1E979_HYPHA</name>
<dbReference type="InterPro" id="IPR020861">
    <property type="entry name" value="Triosephosphate_isomerase_AS"/>
</dbReference>
<dbReference type="GO" id="GO:0004807">
    <property type="term" value="F:triose-phosphate isomerase activity"/>
    <property type="evidence" value="ECO:0007669"/>
    <property type="project" value="UniProtKB-EC"/>
</dbReference>
<protein>
    <recommendedName>
        <fullName evidence="7 11">Triosephosphate isomerase</fullName>
        <ecNumber evidence="6 11">5.3.1.1</ecNumber>
    </recommendedName>
</protein>
<dbReference type="HAMAP" id="MF_00147_B">
    <property type="entry name" value="TIM_B"/>
    <property type="match status" value="1"/>
</dbReference>
<evidence type="ECO:0000256" key="5">
    <source>
        <dbReference type="ARBA" id="ARBA00011738"/>
    </source>
</evidence>
<evidence type="ECO:0000256" key="4">
    <source>
        <dbReference type="ARBA" id="ARBA00007422"/>
    </source>
</evidence>
<proteinExistence type="inferred from homology"/>
<comment type="pathway">
    <text evidence="3 11">Carbohydrate biosynthesis; gluconeogenesis.</text>
</comment>
<dbReference type="Proteomes" id="UP001566132">
    <property type="component" value="Unassembled WGS sequence"/>
</dbReference>
<dbReference type="EC" id="5.3.1.1" evidence="6 11"/>
<dbReference type="InterPro" id="IPR035990">
    <property type="entry name" value="TIM_sf"/>
</dbReference>
<dbReference type="EMBL" id="JBDJPC010000011">
    <property type="protein sequence ID" value="KAL1489656.1"/>
    <property type="molecule type" value="Genomic_DNA"/>
</dbReference>
<dbReference type="PANTHER" id="PTHR21139">
    <property type="entry name" value="TRIOSEPHOSPHATE ISOMERASE"/>
    <property type="match status" value="1"/>
</dbReference>